<comment type="caution">
    <text evidence="1">The sequence shown here is derived from an EMBL/GenBank/DDBJ whole genome shotgun (WGS) entry which is preliminary data.</text>
</comment>
<name>A0A4C1SC06_EUMVA</name>
<dbReference type="AlphaFoldDB" id="A0A4C1SC06"/>
<sequence>MCGVPRNDRCRNSDVSEGSGLKEDVVTRVEGDIEAPDVQYNARNCRSELPAIDVMHRFNTPWLLLPRVSILRHCDAFVANFTAAEFRALFRTSGIVVACRFGP</sequence>
<organism evidence="1 2">
    <name type="scientific">Eumeta variegata</name>
    <name type="common">Bagworm moth</name>
    <name type="synonym">Eumeta japonica</name>
    <dbReference type="NCBI Taxonomy" id="151549"/>
    <lineage>
        <taxon>Eukaryota</taxon>
        <taxon>Metazoa</taxon>
        <taxon>Ecdysozoa</taxon>
        <taxon>Arthropoda</taxon>
        <taxon>Hexapoda</taxon>
        <taxon>Insecta</taxon>
        <taxon>Pterygota</taxon>
        <taxon>Neoptera</taxon>
        <taxon>Endopterygota</taxon>
        <taxon>Lepidoptera</taxon>
        <taxon>Glossata</taxon>
        <taxon>Ditrysia</taxon>
        <taxon>Tineoidea</taxon>
        <taxon>Psychidae</taxon>
        <taxon>Oiketicinae</taxon>
        <taxon>Eumeta</taxon>
    </lineage>
</organism>
<evidence type="ECO:0000313" key="1">
    <source>
        <dbReference type="EMBL" id="GBO99698.1"/>
    </source>
</evidence>
<reference evidence="1 2" key="1">
    <citation type="journal article" date="2019" name="Commun. Biol.">
        <title>The bagworm genome reveals a unique fibroin gene that provides high tensile strength.</title>
        <authorList>
            <person name="Kono N."/>
            <person name="Nakamura H."/>
            <person name="Ohtoshi R."/>
            <person name="Tomita M."/>
            <person name="Numata K."/>
            <person name="Arakawa K."/>
        </authorList>
    </citation>
    <scope>NUCLEOTIDE SEQUENCE [LARGE SCALE GENOMIC DNA]</scope>
</reference>
<dbReference type="Proteomes" id="UP000299102">
    <property type="component" value="Unassembled WGS sequence"/>
</dbReference>
<gene>
    <name evidence="1" type="ORF">EVAR_794_1</name>
</gene>
<proteinExistence type="predicted"/>
<dbReference type="EMBL" id="BGZK01000003">
    <property type="protein sequence ID" value="GBO99698.1"/>
    <property type="molecule type" value="Genomic_DNA"/>
</dbReference>
<protein>
    <submittedName>
        <fullName evidence="1">Uncharacterized protein</fullName>
    </submittedName>
</protein>
<keyword evidence="2" id="KW-1185">Reference proteome</keyword>
<accession>A0A4C1SC06</accession>
<evidence type="ECO:0000313" key="2">
    <source>
        <dbReference type="Proteomes" id="UP000299102"/>
    </source>
</evidence>